<proteinExistence type="predicted"/>
<gene>
    <name evidence="1" type="ORF">GNI_191070</name>
</gene>
<protein>
    <submittedName>
        <fullName evidence="1">Uncharacterized protein</fullName>
    </submittedName>
</protein>
<sequence>MSNIDLQSLKETDPDACQDGGDMMTYFDAWSWPIYNPCRSTKGLADAGNVFCIRMDGERGCFAFGPPYGFDLVAVRQGINDYWTPKECGIVCYDPKKATQVLDRALVERLGAGLSGPNLNITALNTQLNTEALVALKREVLGRYPLDPECSVGCEGCLGDSSEDAVNQLLKCFCDYVSVHCDGIDNEGLDTPMASSNAGFNTTVGQVLSQLQGPKDSKRVDSCLVECRRAQQ</sequence>
<reference evidence="1" key="1">
    <citation type="submission" date="2013-12" db="EMBL/GenBank/DDBJ databases">
        <authorList>
            <person name="Omoto C.K."/>
            <person name="Sibley D."/>
            <person name="Venepally P."/>
            <person name="Hadjithomas M."/>
            <person name="Karamycheva S."/>
            <person name="Brunk B."/>
            <person name="Roos D."/>
            <person name="Caler E."/>
            <person name="Lorenzi H."/>
        </authorList>
    </citation>
    <scope>NUCLEOTIDE SEQUENCE</scope>
</reference>
<dbReference type="Proteomes" id="UP000019763">
    <property type="component" value="Unassembled WGS sequence"/>
</dbReference>
<dbReference type="RefSeq" id="XP_011133668.1">
    <property type="nucleotide sequence ID" value="XM_011135366.1"/>
</dbReference>
<dbReference type="AlphaFoldDB" id="A0A023AXN3"/>
<organism evidence="1 2">
    <name type="scientific">Gregarina niphandrodes</name>
    <name type="common">Septate eugregarine</name>
    <dbReference type="NCBI Taxonomy" id="110365"/>
    <lineage>
        <taxon>Eukaryota</taxon>
        <taxon>Sar</taxon>
        <taxon>Alveolata</taxon>
        <taxon>Apicomplexa</taxon>
        <taxon>Conoidasida</taxon>
        <taxon>Gregarinasina</taxon>
        <taxon>Eugregarinorida</taxon>
        <taxon>Gregarinidae</taxon>
        <taxon>Gregarina</taxon>
    </lineage>
</organism>
<name>A0A023AXN3_GRENI</name>
<dbReference type="EMBL" id="AFNH02001459">
    <property type="protein sequence ID" value="EZG43060.1"/>
    <property type="molecule type" value="Genomic_DNA"/>
</dbReference>
<dbReference type="GeneID" id="22916257"/>
<dbReference type="VEuPathDB" id="CryptoDB:GNI_191070"/>
<evidence type="ECO:0000313" key="2">
    <source>
        <dbReference type="Proteomes" id="UP000019763"/>
    </source>
</evidence>
<comment type="caution">
    <text evidence="1">The sequence shown here is derived from an EMBL/GenBank/DDBJ whole genome shotgun (WGS) entry which is preliminary data.</text>
</comment>
<accession>A0A023AXN3</accession>
<keyword evidence="2" id="KW-1185">Reference proteome</keyword>
<evidence type="ECO:0000313" key="1">
    <source>
        <dbReference type="EMBL" id="EZG43060.1"/>
    </source>
</evidence>